<keyword evidence="1" id="KW-0812">Transmembrane</keyword>
<dbReference type="Pfam" id="PF07714">
    <property type="entry name" value="PK_Tyr_Ser-Thr"/>
    <property type="match status" value="1"/>
</dbReference>
<evidence type="ECO:0000313" key="4">
    <source>
        <dbReference type="Proteomes" id="UP000631114"/>
    </source>
</evidence>
<dbReference type="SUPFAM" id="SSF56112">
    <property type="entry name" value="Protein kinase-like (PK-like)"/>
    <property type="match status" value="1"/>
</dbReference>
<protein>
    <recommendedName>
        <fullName evidence="2">Protein kinase domain-containing protein</fullName>
    </recommendedName>
</protein>
<accession>A0A835HLN9</accession>
<gene>
    <name evidence="3" type="ORF">IFM89_010068</name>
</gene>
<dbReference type="GO" id="GO:0004672">
    <property type="term" value="F:protein kinase activity"/>
    <property type="evidence" value="ECO:0007669"/>
    <property type="project" value="InterPro"/>
</dbReference>
<keyword evidence="1" id="KW-1133">Transmembrane helix</keyword>
<evidence type="ECO:0000313" key="3">
    <source>
        <dbReference type="EMBL" id="KAF9600582.1"/>
    </source>
</evidence>
<organism evidence="3 4">
    <name type="scientific">Coptis chinensis</name>
    <dbReference type="NCBI Taxonomy" id="261450"/>
    <lineage>
        <taxon>Eukaryota</taxon>
        <taxon>Viridiplantae</taxon>
        <taxon>Streptophyta</taxon>
        <taxon>Embryophyta</taxon>
        <taxon>Tracheophyta</taxon>
        <taxon>Spermatophyta</taxon>
        <taxon>Magnoliopsida</taxon>
        <taxon>Ranunculales</taxon>
        <taxon>Ranunculaceae</taxon>
        <taxon>Coptidoideae</taxon>
        <taxon>Coptis</taxon>
    </lineage>
</organism>
<dbReference type="InterPro" id="IPR001245">
    <property type="entry name" value="Ser-Thr/Tyr_kinase_cat_dom"/>
</dbReference>
<dbReference type="InterPro" id="IPR011009">
    <property type="entry name" value="Kinase-like_dom_sf"/>
</dbReference>
<dbReference type="AlphaFoldDB" id="A0A835HLN9"/>
<dbReference type="OrthoDB" id="1923909at2759"/>
<reference evidence="3 4" key="1">
    <citation type="submission" date="2020-10" db="EMBL/GenBank/DDBJ databases">
        <title>The Coptis chinensis genome and diversification of protoberbering-type alkaloids.</title>
        <authorList>
            <person name="Wang B."/>
            <person name="Shu S."/>
            <person name="Song C."/>
            <person name="Liu Y."/>
        </authorList>
    </citation>
    <scope>NUCLEOTIDE SEQUENCE [LARGE SCALE GENOMIC DNA]</scope>
    <source>
        <strain evidence="3">HL-2020</strain>
        <tissue evidence="3">Leaf</tissue>
    </source>
</reference>
<dbReference type="InterPro" id="IPR000719">
    <property type="entry name" value="Prot_kinase_dom"/>
</dbReference>
<proteinExistence type="predicted"/>
<dbReference type="PANTHER" id="PTHR48007:SF23">
    <property type="entry name" value="PROTEIN KINASE DOMAIN-CONTAINING PROTEIN"/>
    <property type="match status" value="1"/>
</dbReference>
<keyword evidence="4" id="KW-1185">Reference proteome</keyword>
<dbReference type="Proteomes" id="UP000631114">
    <property type="component" value="Unassembled WGS sequence"/>
</dbReference>
<dbReference type="InterPro" id="IPR046959">
    <property type="entry name" value="PRK1-6/SRF4-like"/>
</dbReference>
<feature type="transmembrane region" description="Helical" evidence="1">
    <location>
        <begin position="6"/>
        <end position="24"/>
    </location>
</feature>
<evidence type="ECO:0000256" key="1">
    <source>
        <dbReference type="SAM" id="Phobius"/>
    </source>
</evidence>
<feature type="domain" description="Protein kinase" evidence="2">
    <location>
        <begin position="83"/>
        <end position="357"/>
    </location>
</feature>
<keyword evidence="1" id="KW-0472">Membrane</keyword>
<name>A0A835HLN9_9MAGN</name>
<dbReference type="PROSITE" id="PS50011">
    <property type="entry name" value="PROTEIN_KINASE_DOM"/>
    <property type="match status" value="1"/>
</dbReference>
<dbReference type="Gene3D" id="1.10.510.10">
    <property type="entry name" value="Transferase(Phosphotransferase) domain 1"/>
    <property type="match status" value="1"/>
</dbReference>
<sequence>MISSYFSSGVFTYILLIIFVVVLLRHAYLLCSRIVEKPFNFSDGKITTGTPVSLLEVKITLPSRIIFSCEKTGSKYDPSELAHYQTVKLGGGMLGPLFKVVLNCGSIVALRRIRKGLIKPTELDSWITFFSQVNGRCLLPILFSFWYGVEAFLVYDYLCLGSLEELLHGREGIQFTPLNWEIRCYIALCASTALASIHSQVSKEGEALVCGVTKASKILIQIDFSACLTGYETPYLIPSQVIIKRNPGRVAPELLDSSKSSDIFTQKSDVYSFGILLLELITGKKPMVNDGHTELMLADYVKFKKKEVGLQGICDEKMIGRNDTIASMVEIAELCLSLDPNERPAMDTVSQMIQQLQ</sequence>
<dbReference type="PANTHER" id="PTHR48007">
    <property type="entry name" value="LEUCINE-RICH REPEAT RECEPTOR-LIKE PROTEIN KINASE PXC1"/>
    <property type="match status" value="1"/>
</dbReference>
<evidence type="ECO:0000259" key="2">
    <source>
        <dbReference type="PROSITE" id="PS50011"/>
    </source>
</evidence>
<dbReference type="GO" id="GO:0005524">
    <property type="term" value="F:ATP binding"/>
    <property type="evidence" value="ECO:0007669"/>
    <property type="project" value="InterPro"/>
</dbReference>
<dbReference type="EMBL" id="JADFTS010000006">
    <property type="protein sequence ID" value="KAF9600582.1"/>
    <property type="molecule type" value="Genomic_DNA"/>
</dbReference>
<comment type="caution">
    <text evidence="3">The sequence shown here is derived from an EMBL/GenBank/DDBJ whole genome shotgun (WGS) entry which is preliminary data.</text>
</comment>